<name>A0A7W7W5G4_9ACTN</name>
<protein>
    <submittedName>
        <fullName evidence="2">FkbM family methyltransferase</fullName>
    </submittedName>
</protein>
<dbReference type="GO" id="GO:0008171">
    <property type="term" value="F:O-methyltransferase activity"/>
    <property type="evidence" value="ECO:0007669"/>
    <property type="project" value="TreeGrafter"/>
</dbReference>
<keyword evidence="2" id="KW-0489">Methyltransferase</keyword>
<evidence type="ECO:0000259" key="1">
    <source>
        <dbReference type="Pfam" id="PF05050"/>
    </source>
</evidence>
<keyword evidence="3" id="KW-1185">Reference proteome</keyword>
<accession>A0A7W7W5G4</accession>
<dbReference type="Gene3D" id="3.40.50.150">
    <property type="entry name" value="Vaccinia Virus protein VP39"/>
    <property type="match status" value="1"/>
</dbReference>
<organism evidence="2 3">
    <name type="scientific">Lipingzhangella halophila</name>
    <dbReference type="NCBI Taxonomy" id="1783352"/>
    <lineage>
        <taxon>Bacteria</taxon>
        <taxon>Bacillati</taxon>
        <taxon>Actinomycetota</taxon>
        <taxon>Actinomycetes</taxon>
        <taxon>Streptosporangiales</taxon>
        <taxon>Nocardiopsidaceae</taxon>
        <taxon>Lipingzhangella</taxon>
    </lineage>
</organism>
<dbReference type="SUPFAM" id="SSF53335">
    <property type="entry name" value="S-adenosyl-L-methionine-dependent methyltransferases"/>
    <property type="match status" value="1"/>
</dbReference>
<reference evidence="2 3" key="1">
    <citation type="submission" date="2020-08" db="EMBL/GenBank/DDBJ databases">
        <title>Sequencing the genomes of 1000 actinobacteria strains.</title>
        <authorList>
            <person name="Klenk H.-P."/>
        </authorList>
    </citation>
    <scope>NUCLEOTIDE SEQUENCE [LARGE SCALE GENOMIC DNA]</scope>
    <source>
        <strain evidence="2 3">DSM 102030</strain>
    </source>
</reference>
<dbReference type="RefSeq" id="WP_184581418.1">
    <property type="nucleotide sequence ID" value="NZ_JACHJT010000001.1"/>
</dbReference>
<evidence type="ECO:0000313" key="2">
    <source>
        <dbReference type="EMBL" id="MBB4933839.1"/>
    </source>
</evidence>
<comment type="caution">
    <text evidence="2">The sequence shown here is derived from an EMBL/GenBank/DDBJ whole genome shotgun (WGS) entry which is preliminary data.</text>
</comment>
<dbReference type="AlphaFoldDB" id="A0A7W7W5G4"/>
<dbReference type="Pfam" id="PF05050">
    <property type="entry name" value="Methyltransf_21"/>
    <property type="match status" value="1"/>
</dbReference>
<dbReference type="EMBL" id="JACHJT010000001">
    <property type="protein sequence ID" value="MBB4933839.1"/>
    <property type="molecule type" value="Genomic_DNA"/>
</dbReference>
<dbReference type="GO" id="GO:0032259">
    <property type="term" value="P:methylation"/>
    <property type="evidence" value="ECO:0007669"/>
    <property type="project" value="UniProtKB-KW"/>
</dbReference>
<keyword evidence="2" id="KW-0808">Transferase</keyword>
<dbReference type="NCBIfam" id="TIGR01444">
    <property type="entry name" value="fkbM_fam"/>
    <property type="match status" value="1"/>
</dbReference>
<proteinExistence type="predicted"/>
<evidence type="ECO:0000313" key="3">
    <source>
        <dbReference type="Proteomes" id="UP000523007"/>
    </source>
</evidence>
<sequence>MPTLRRRILEFLPRLNVHVKDLESGAALVTRRNGYRVTPVGPRSWLVRRGKDGFTDQISRMAETSSAKKWSSVGLGPNAHLFVNGKQDDADEFQMQKAAQDYMGARHVAALLRHYQVNCVFDVGANIGQYGRRLRQHGYTGRIVSFEPVATMTEKLRRAAENDPEWWVYPYALGREERVDTINVVYGSMSSILDPTTFGNERYKRFRNTRSQEIDIRRLDSLMDEALKGIDAPRSYLKLDTQGYDLEAFAGAGVYKSEFVGLQSEVALMRIYEGMPRMAEAIEAYEAEGFEITGMFPVTREETTGRVLEFDCVMVRADAMQS</sequence>
<dbReference type="Proteomes" id="UP000523007">
    <property type="component" value="Unassembled WGS sequence"/>
</dbReference>
<dbReference type="PANTHER" id="PTHR36973">
    <property type="entry name" value="SLL1456 PROTEIN-RELATED"/>
    <property type="match status" value="1"/>
</dbReference>
<feature type="domain" description="Methyltransferase FkbM" evidence="1">
    <location>
        <begin position="122"/>
        <end position="253"/>
    </location>
</feature>
<dbReference type="InterPro" id="IPR053188">
    <property type="entry name" value="FkbM_Methyltransferase"/>
</dbReference>
<dbReference type="PANTHER" id="PTHR36973:SF4">
    <property type="entry name" value="NODULATION PROTEIN"/>
    <property type="match status" value="1"/>
</dbReference>
<dbReference type="InterPro" id="IPR029063">
    <property type="entry name" value="SAM-dependent_MTases_sf"/>
</dbReference>
<dbReference type="InterPro" id="IPR006342">
    <property type="entry name" value="FkbM_mtfrase"/>
</dbReference>
<gene>
    <name evidence="2" type="ORF">F4561_004659</name>
</gene>